<dbReference type="InterPro" id="IPR010296">
    <property type="entry name" value="DUF899_thioredox"/>
</dbReference>
<evidence type="ECO:0000313" key="2">
    <source>
        <dbReference type="EMBL" id="TMQ54795.1"/>
    </source>
</evidence>
<dbReference type="EMBL" id="VBOV01000290">
    <property type="protein sequence ID" value="TMQ54795.1"/>
    <property type="molecule type" value="Genomic_DNA"/>
</dbReference>
<sequence length="222" mass="25734">MKHFKNESREYREARDRLLRSEIALREQMETVARERRDLPMGGRAAEDYTFEEMAPDGAVRSVKLSELFAPGKDSLIVYSYMYGPNMKTPCTSCTSIIDGLDASAAHVTQRTNLVVVAKSPIQRIMEFTKPRGWNKIRILSSNKNSYNKDYFAEDEKESQNPMVNVFVKRGGAIHHFWGSELLYVKNQKGDPRHVDMIWPLWNLFDMTPEGRGKDWYPKLSY</sequence>
<evidence type="ECO:0000313" key="3">
    <source>
        <dbReference type="Proteomes" id="UP000316292"/>
    </source>
</evidence>
<dbReference type="Proteomes" id="UP000316292">
    <property type="component" value="Unassembled WGS sequence"/>
</dbReference>
<accession>A0A538STU7</accession>
<evidence type="ECO:0000313" key="4">
    <source>
        <dbReference type="Proteomes" id="UP000320913"/>
    </source>
</evidence>
<dbReference type="Pfam" id="PF05988">
    <property type="entry name" value="DUF899"/>
    <property type="match status" value="1"/>
</dbReference>
<evidence type="ECO:0000313" key="1">
    <source>
        <dbReference type="EMBL" id="TMQ47713.1"/>
    </source>
</evidence>
<name>A0A538STU7_UNCEI</name>
<gene>
    <name evidence="1" type="ORF">E6K71_09130</name>
    <name evidence="2" type="ORF">E6K75_10100</name>
</gene>
<organism evidence="2 4">
    <name type="scientific">Eiseniibacteriota bacterium</name>
    <dbReference type="NCBI Taxonomy" id="2212470"/>
    <lineage>
        <taxon>Bacteria</taxon>
        <taxon>Candidatus Eiseniibacteriota</taxon>
    </lineage>
</organism>
<proteinExistence type="predicted"/>
<dbReference type="EMBL" id="VBOR01000099">
    <property type="protein sequence ID" value="TMQ47713.1"/>
    <property type="molecule type" value="Genomic_DNA"/>
</dbReference>
<reference evidence="3 4" key="1">
    <citation type="journal article" date="2019" name="Nat. Microbiol.">
        <title>Mediterranean grassland soil C-N compound turnover is dependent on rainfall and depth, and is mediated by genomically divergent microorganisms.</title>
        <authorList>
            <person name="Diamond S."/>
            <person name="Andeer P.F."/>
            <person name="Li Z."/>
            <person name="Crits-Christoph A."/>
            <person name="Burstein D."/>
            <person name="Anantharaman K."/>
            <person name="Lane K.R."/>
            <person name="Thomas B.C."/>
            <person name="Pan C."/>
            <person name="Northen T.R."/>
            <person name="Banfield J.F."/>
        </authorList>
    </citation>
    <scope>NUCLEOTIDE SEQUENCE [LARGE SCALE GENOMIC DNA]</scope>
    <source>
        <strain evidence="1">WS_1</strain>
        <strain evidence="2">WS_5</strain>
    </source>
</reference>
<dbReference type="AlphaFoldDB" id="A0A538STU7"/>
<comment type="caution">
    <text evidence="2">The sequence shown here is derived from an EMBL/GenBank/DDBJ whole genome shotgun (WGS) entry which is preliminary data.</text>
</comment>
<protein>
    <submittedName>
        <fullName evidence="2">DUF899 domain-containing protein</fullName>
    </submittedName>
</protein>
<dbReference type="Proteomes" id="UP000320913">
    <property type="component" value="Unassembled WGS sequence"/>
</dbReference>